<proteinExistence type="predicted"/>
<evidence type="ECO:0000259" key="4">
    <source>
        <dbReference type="Pfam" id="PF13739"/>
    </source>
</evidence>
<evidence type="ECO:0000259" key="2">
    <source>
        <dbReference type="Pfam" id="PF07833"/>
    </source>
</evidence>
<dbReference type="Gene3D" id="3.30.457.10">
    <property type="entry name" value="Copper amine oxidase-like, N-terminal domain"/>
    <property type="match status" value="1"/>
</dbReference>
<feature type="domain" description="Copper amine oxidase-like N-terminal" evidence="2">
    <location>
        <begin position="48"/>
        <end position="151"/>
    </location>
</feature>
<dbReference type="Pfam" id="PF07833">
    <property type="entry name" value="Cu_amine_oxidN1"/>
    <property type="match status" value="1"/>
</dbReference>
<protein>
    <submittedName>
        <fullName evidence="5">PdaC/SigV domain-containing protein</fullName>
    </submittedName>
</protein>
<feature type="signal peptide" evidence="1">
    <location>
        <begin position="1"/>
        <end position="24"/>
    </location>
</feature>
<dbReference type="Gene3D" id="3.30.565.40">
    <property type="entry name" value="Fervidobacterium nodosum Rt17-B1 like"/>
    <property type="match status" value="1"/>
</dbReference>
<accession>A0ABV5C350</accession>
<feature type="chain" id="PRO_5046083448" evidence="1">
    <location>
        <begin position="25"/>
        <end position="361"/>
    </location>
</feature>
<dbReference type="InterPro" id="IPR025303">
    <property type="entry name" value="PdaC"/>
</dbReference>
<feature type="domain" description="Deacetylase PdaC" evidence="4">
    <location>
        <begin position="169"/>
        <end position="258"/>
    </location>
</feature>
<evidence type="ECO:0000256" key="1">
    <source>
        <dbReference type="SAM" id="SignalP"/>
    </source>
</evidence>
<dbReference type="InterPro" id="IPR036582">
    <property type="entry name" value="Mao_N_sf"/>
</dbReference>
<dbReference type="Proteomes" id="UP001580430">
    <property type="component" value="Unassembled WGS sequence"/>
</dbReference>
<evidence type="ECO:0000313" key="5">
    <source>
        <dbReference type="EMBL" id="MFB5761949.1"/>
    </source>
</evidence>
<evidence type="ECO:0000313" key="6">
    <source>
        <dbReference type="Proteomes" id="UP001580430"/>
    </source>
</evidence>
<dbReference type="RefSeq" id="WP_375521073.1">
    <property type="nucleotide sequence ID" value="NZ_JBHIRY010000016.1"/>
</dbReference>
<dbReference type="SUPFAM" id="SSF55383">
    <property type="entry name" value="Copper amine oxidase, domain N"/>
    <property type="match status" value="1"/>
</dbReference>
<keyword evidence="1" id="KW-0732">Signal</keyword>
<dbReference type="InterPro" id="IPR021729">
    <property type="entry name" value="DUF3298"/>
</dbReference>
<comment type="caution">
    <text evidence="5">The sequence shown here is derived from an EMBL/GenBank/DDBJ whole genome shotgun (WGS) entry which is preliminary data.</text>
</comment>
<dbReference type="Pfam" id="PF13739">
    <property type="entry name" value="PdaC"/>
    <property type="match status" value="1"/>
</dbReference>
<organism evidence="5 6">
    <name type="scientific">Paenibacillus medicaginis</name>
    <dbReference type="NCBI Taxonomy" id="1470560"/>
    <lineage>
        <taxon>Bacteria</taxon>
        <taxon>Bacillati</taxon>
        <taxon>Bacillota</taxon>
        <taxon>Bacilli</taxon>
        <taxon>Bacillales</taxon>
        <taxon>Paenibacillaceae</taxon>
        <taxon>Paenibacillus</taxon>
    </lineage>
</organism>
<keyword evidence="6" id="KW-1185">Reference proteome</keyword>
<dbReference type="Gene3D" id="3.90.640.20">
    <property type="entry name" value="Heat-shock cognate protein, ATPase"/>
    <property type="match status" value="1"/>
</dbReference>
<dbReference type="InterPro" id="IPR012854">
    <property type="entry name" value="Cu_amine_oxidase-like_N"/>
</dbReference>
<reference evidence="5 6" key="1">
    <citation type="submission" date="2024-09" db="EMBL/GenBank/DDBJ databases">
        <title>Paenibacillus zeirhizospherea sp. nov., isolated from surface of the maize (Zea mays) roots in a horticulture field, Hungary.</title>
        <authorList>
            <person name="Marton D."/>
            <person name="Farkas M."/>
            <person name="Bedics A."/>
            <person name="Toth E."/>
            <person name="Tancsics A."/>
            <person name="Boka K."/>
            <person name="Marati G."/>
            <person name="Kriszt B."/>
            <person name="Cserhati M."/>
        </authorList>
    </citation>
    <scope>NUCLEOTIDE SEQUENCE [LARGE SCALE GENOMIC DNA]</scope>
    <source>
        <strain evidence="5 6">JCM 18446</strain>
    </source>
</reference>
<dbReference type="Pfam" id="PF11738">
    <property type="entry name" value="DUF3298"/>
    <property type="match status" value="1"/>
</dbReference>
<evidence type="ECO:0000259" key="3">
    <source>
        <dbReference type="Pfam" id="PF11738"/>
    </source>
</evidence>
<sequence>MNIHTKRLGTIMLAAALVTGGVTAPFSELHAAGAAQTAQQTQVTLKWNGKTLQTKGLMLKGQTLIPVAALRDDLKLPVSYNASEKSYTIGAGYNKLEITTGYDEPYINVNGVHTYDMQARMVSNRLYVPIGHLKAYLGIDAAWNAAAKTVSMTKGQLNSISIKTVSLSQEKSDTMNFDLKYPQLTGSQAGIDKINAVLKQHEEKVLAEIKKQIKEIGEATADRPYQFGNNYAVIYNRGGYISLIVEDYSYYGGAHGSTTRTGYTFSLADGKQLGLGDVLKANPNYKKTLNNKLLKQVPASNGYLDLGDFKGLSDQPDFYVTGTGIVIFFQQYEYTAYAAGIPEFPFAFTELLPAGAKPFGK</sequence>
<gene>
    <name evidence="5" type="ORF">ACE5LO_16285</name>
</gene>
<feature type="domain" description="DUF3298" evidence="3">
    <location>
        <begin position="277"/>
        <end position="346"/>
    </location>
</feature>
<dbReference type="InterPro" id="IPR037126">
    <property type="entry name" value="PdaC/RsiV-like_sf"/>
</dbReference>
<dbReference type="EMBL" id="JBHIRY010000016">
    <property type="protein sequence ID" value="MFB5761949.1"/>
    <property type="molecule type" value="Genomic_DNA"/>
</dbReference>
<name>A0ABV5C350_9BACL</name>